<comment type="caution">
    <text evidence="2">The sequence shown here is derived from an EMBL/GenBank/DDBJ whole genome shotgun (WGS) entry which is preliminary data.</text>
</comment>
<dbReference type="InterPro" id="IPR029058">
    <property type="entry name" value="AB_hydrolase_fold"/>
</dbReference>
<dbReference type="Gene3D" id="3.40.50.1820">
    <property type="entry name" value="alpha/beta hydrolase"/>
    <property type="match status" value="1"/>
</dbReference>
<name>A0A3B0BI97_9ACTN</name>
<feature type="chain" id="PRO_5039212403" evidence="1">
    <location>
        <begin position="34"/>
        <end position="300"/>
    </location>
</feature>
<dbReference type="Proteomes" id="UP000270343">
    <property type="component" value="Unassembled WGS sequence"/>
</dbReference>
<dbReference type="GO" id="GO:0016042">
    <property type="term" value="P:lipid catabolic process"/>
    <property type="evidence" value="ECO:0007669"/>
    <property type="project" value="InterPro"/>
</dbReference>
<dbReference type="Pfam" id="PF01674">
    <property type="entry name" value="Lipase_2"/>
    <property type="match status" value="1"/>
</dbReference>
<evidence type="ECO:0000313" key="3">
    <source>
        <dbReference type="Proteomes" id="UP000270343"/>
    </source>
</evidence>
<reference evidence="2 3" key="1">
    <citation type="journal article" date="2015" name="Antonie Van Leeuwenhoek">
        <title>Streptomyces klenkii sp. nov., isolated from deep marine sediment.</title>
        <authorList>
            <person name="Veyisoglu A."/>
            <person name="Sahin N."/>
        </authorList>
    </citation>
    <scope>NUCLEOTIDE SEQUENCE [LARGE SCALE GENOMIC DNA]</scope>
    <source>
        <strain evidence="2 3">KCTC 29202</strain>
    </source>
</reference>
<dbReference type="EMBL" id="RBAM01000005">
    <property type="protein sequence ID" value="RKN72552.1"/>
    <property type="molecule type" value="Genomic_DNA"/>
</dbReference>
<keyword evidence="1" id="KW-0732">Signal</keyword>
<dbReference type="PANTHER" id="PTHR32015">
    <property type="entry name" value="FASTING INDUCED LIPASE"/>
    <property type="match status" value="1"/>
</dbReference>
<dbReference type="AlphaFoldDB" id="A0A3B0BI97"/>
<sequence>MSPRKRSVPALACAASALALAITAVAASASASAAPAVAKTGVAGKTVTSGWNDWSCKPSAAHPDPVVLLHGTWANQLDTWFVLAPELAAKGYCVYSLDYGKLPYMPGLNGQGPLVKSAGEVSAFVDKVLRSTGTKKVDIVGHSQGGGPLPRYYMEFMNGASKVDKLIGLAPDNHGATASGLGTLARKVPGVSKALSLSLPGLEDQIVGSAFMKKLNSKPDTVPGVKYTVISTKYDEIATPYKSQQLSGPNVRNVVVQDLCKLDVSEHIALGLVDRIAFHEVKNALDPAHATPTTCKSAIS</sequence>
<organism evidence="2 3">
    <name type="scientific">Streptomyces klenkii</name>
    <dbReference type="NCBI Taxonomy" id="1420899"/>
    <lineage>
        <taxon>Bacteria</taxon>
        <taxon>Bacillati</taxon>
        <taxon>Actinomycetota</taxon>
        <taxon>Actinomycetes</taxon>
        <taxon>Kitasatosporales</taxon>
        <taxon>Streptomycetaceae</taxon>
        <taxon>Streptomyces</taxon>
    </lineage>
</organism>
<protein>
    <submittedName>
        <fullName evidence="2">Alpha/beta fold hydrolase</fullName>
    </submittedName>
</protein>
<dbReference type="RefSeq" id="WP_120755699.1">
    <property type="nucleotide sequence ID" value="NZ_RBAM01000005.1"/>
</dbReference>
<proteinExistence type="predicted"/>
<feature type="signal peptide" evidence="1">
    <location>
        <begin position="1"/>
        <end position="33"/>
    </location>
</feature>
<dbReference type="OrthoDB" id="8871309at2"/>
<dbReference type="GO" id="GO:0016298">
    <property type="term" value="F:lipase activity"/>
    <property type="evidence" value="ECO:0007669"/>
    <property type="project" value="TreeGrafter"/>
</dbReference>
<dbReference type="PANTHER" id="PTHR32015:SF1">
    <property type="entry name" value="LIPASE"/>
    <property type="match status" value="1"/>
</dbReference>
<dbReference type="SUPFAM" id="SSF53474">
    <property type="entry name" value="alpha/beta-Hydrolases"/>
    <property type="match status" value="1"/>
</dbReference>
<evidence type="ECO:0000256" key="1">
    <source>
        <dbReference type="SAM" id="SignalP"/>
    </source>
</evidence>
<keyword evidence="2" id="KW-0378">Hydrolase</keyword>
<accession>A0A3B0BI97</accession>
<gene>
    <name evidence="2" type="ORF">D7231_13700</name>
</gene>
<dbReference type="InterPro" id="IPR002918">
    <property type="entry name" value="Lipase_EstA/Esterase_EstB"/>
</dbReference>
<evidence type="ECO:0000313" key="2">
    <source>
        <dbReference type="EMBL" id="RKN72552.1"/>
    </source>
</evidence>
<keyword evidence="3" id="KW-1185">Reference proteome</keyword>